<dbReference type="EMBL" id="QNRH01000001">
    <property type="protein sequence ID" value="RBO98850.1"/>
    <property type="molecule type" value="Genomic_DNA"/>
</dbReference>
<proteinExistence type="inferred from homology"/>
<dbReference type="Gene3D" id="3.40.50.720">
    <property type="entry name" value="NAD(P)-binding Rossmann-like Domain"/>
    <property type="match status" value="1"/>
</dbReference>
<dbReference type="OrthoDB" id="9786360at2"/>
<gene>
    <name evidence="4" type="ORF">DFR47_101451</name>
</gene>
<reference evidence="4 5" key="1">
    <citation type="submission" date="2018-06" db="EMBL/GenBank/DDBJ databases">
        <title>Genomic Encyclopedia of Type Strains, Phase IV (KMG-IV): sequencing the most valuable type-strain genomes for metagenomic binning, comparative biology and taxonomic classification.</title>
        <authorList>
            <person name="Goeker M."/>
        </authorList>
    </citation>
    <scope>NUCLEOTIDE SEQUENCE [LARGE SCALE GENOMIC DNA]</scope>
    <source>
        <strain evidence="4 5">DSM 25619</strain>
    </source>
</reference>
<dbReference type="PRINTS" id="PR00081">
    <property type="entry name" value="GDHRDH"/>
</dbReference>
<dbReference type="GO" id="GO:0016491">
    <property type="term" value="F:oxidoreductase activity"/>
    <property type="evidence" value="ECO:0007669"/>
    <property type="project" value="UniProtKB-KW"/>
</dbReference>
<protein>
    <submittedName>
        <fullName evidence="4">NAD(P)-dependent dehydrogenase (Short-subunit alcohol dehydrogenase family)</fullName>
    </submittedName>
</protein>
<dbReference type="PRINTS" id="PR00080">
    <property type="entry name" value="SDRFAMILY"/>
</dbReference>
<dbReference type="RefSeq" id="WP_113942764.1">
    <property type="nucleotide sequence ID" value="NZ_JBHEEG010000003.1"/>
</dbReference>
<evidence type="ECO:0000313" key="4">
    <source>
        <dbReference type="EMBL" id="RBO98850.1"/>
    </source>
</evidence>
<evidence type="ECO:0000256" key="3">
    <source>
        <dbReference type="RuleBase" id="RU000363"/>
    </source>
</evidence>
<dbReference type="AlphaFoldDB" id="A0A366E8U9"/>
<keyword evidence="2" id="KW-0560">Oxidoreductase</keyword>
<dbReference type="InterPro" id="IPR036291">
    <property type="entry name" value="NAD(P)-bd_dom_sf"/>
</dbReference>
<evidence type="ECO:0000313" key="5">
    <source>
        <dbReference type="Proteomes" id="UP000252893"/>
    </source>
</evidence>
<dbReference type="Proteomes" id="UP000252893">
    <property type="component" value="Unassembled WGS sequence"/>
</dbReference>
<dbReference type="PANTHER" id="PTHR43639:SF1">
    <property type="entry name" value="SHORT-CHAIN DEHYDROGENASE_REDUCTASE FAMILY PROTEIN"/>
    <property type="match status" value="1"/>
</dbReference>
<comment type="caution">
    <text evidence="4">The sequence shown here is derived from an EMBL/GenBank/DDBJ whole genome shotgun (WGS) entry which is preliminary data.</text>
</comment>
<dbReference type="PANTHER" id="PTHR43639">
    <property type="entry name" value="OXIDOREDUCTASE, SHORT-CHAIN DEHYDROGENASE/REDUCTASE FAMILY (AFU_ORTHOLOGUE AFUA_5G02870)"/>
    <property type="match status" value="1"/>
</dbReference>
<comment type="similarity">
    <text evidence="1 3">Belongs to the short-chain dehydrogenases/reductases (SDR) family.</text>
</comment>
<dbReference type="InterPro" id="IPR002347">
    <property type="entry name" value="SDR_fam"/>
</dbReference>
<accession>A0A366E8U9</accession>
<organism evidence="4 5">
    <name type="scientific">Pseudochrobactrum asaccharolyticum</name>
    <dbReference type="NCBI Taxonomy" id="354351"/>
    <lineage>
        <taxon>Bacteria</taxon>
        <taxon>Pseudomonadati</taxon>
        <taxon>Pseudomonadota</taxon>
        <taxon>Alphaproteobacteria</taxon>
        <taxon>Hyphomicrobiales</taxon>
        <taxon>Brucellaceae</taxon>
        <taxon>Pseudochrobactrum</taxon>
    </lineage>
</organism>
<dbReference type="SUPFAM" id="SSF51735">
    <property type="entry name" value="NAD(P)-binding Rossmann-fold domains"/>
    <property type="match status" value="1"/>
</dbReference>
<sequence length="260" mass="28258">MTAMRTVSEVLPVTLITGGAKRIGSHIAQDLAARGYPVIIHCNRSTTQAETLAQRIRDKGGKAAVVSADLSDDKQVASLMEQASQPFGSIELLVNNASVFEDDRIGSLTHDLWDRHFAVHVKAPVFLAQAMAEALPEDKQGLIINITDQRVQKLNPQFISYTLSKTALWTATRTLAQALAPAIRVNAIAPGPTLPSERQQPGDFEKQVDAVLLKKAPLLDEFATTIDYLWKTRSVTGQMIALDGGQHLAWETPDIAGISE</sequence>
<name>A0A366E8U9_9HYPH</name>
<evidence type="ECO:0000256" key="1">
    <source>
        <dbReference type="ARBA" id="ARBA00006484"/>
    </source>
</evidence>
<keyword evidence="5" id="KW-1185">Reference proteome</keyword>
<dbReference type="Pfam" id="PF00106">
    <property type="entry name" value="adh_short"/>
    <property type="match status" value="1"/>
</dbReference>
<dbReference type="NCBIfam" id="NF006597">
    <property type="entry name" value="PRK09134.1"/>
    <property type="match status" value="1"/>
</dbReference>
<evidence type="ECO:0000256" key="2">
    <source>
        <dbReference type="ARBA" id="ARBA00023002"/>
    </source>
</evidence>